<organism evidence="2 3">
    <name type="scientific">Dictyostelium purpureum</name>
    <name type="common">Slime mold</name>
    <dbReference type="NCBI Taxonomy" id="5786"/>
    <lineage>
        <taxon>Eukaryota</taxon>
        <taxon>Amoebozoa</taxon>
        <taxon>Evosea</taxon>
        <taxon>Eumycetozoa</taxon>
        <taxon>Dictyostelia</taxon>
        <taxon>Dictyosteliales</taxon>
        <taxon>Dictyosteliaceae</taxon>
        <taxon>Dictyostelium</taxon>
    </lineage>
</organism>
<evidence type="ECO:0000313" key="3">
    <source>
        <dbReference type="Proteomes" id="UP000001064"/>
    </source>
</evidence>
<keyword evidence="3" id="KW-1185">Reference proteome</keyword>
<evidence type="ECO:0000313" key="2">
    <source>
        <dbReference type="EMBL" id="EGC40590.1"/>
    </source>
</evidence>
<accession>F0Z646</accession>
<dbReference type="RefSeq" id="XP_003282926.1">
    <property type="nucleotide sequence ID" value="XM_003282878.1"/>
</dbReference>
<dbReference type="KEGG" id="dpp:DICPUDRAFT_73876"/>
<dbReference type="PANTHER" id="PTHR33099">
    <property type="entry name" value="FE2OG DIOXYGENASE DOMAIN-CONTAINING PROTEIN"/>
    <property type="match status" value="1"/>
</dbReference>
<dbReference type="GeneID" id="10503381"/>
<proteinExistence type="predicted"/>
<dbReference type="Proteomes" id="UP000001064">
    <property type="component" value="Unassembled WGS sequence"/>
</dbReference>
<dbReference type="AlphaFoldDB" id="F0Z646"/>
<name>F0Z646_DICPU</name>
<feature type="compositionally biased region" description="Low complexity" evidence="1">
    <location>
        <begin position="758"/>
        <end position="785"/>
    </location>
</feature>
<gene>
    <name evidence="2" type="ORF">DICPUDRAFT_73876</name>
</gene>
<feature type="region of interest" description="Disordered" evidence="1">
    <location>
        <begin position="758"/>
        <end position="790"/>
    </location>
</feature>
<dbReference type="PANTHER" id="PTHR33099:SF13">
    <property type="entry name" value="F-BOX DOMAIN-CONTAINING PROTEIN-RELATED"/>
    <property type="match status" value="1"/>
</dbReference>
<reference evidence="3" key="1">
    <citation type="journal article" date="2011" name="Genome Biol.">
        <title>Comparative genomics of the social amoebae Dictyostelium discoideum and Dictyostelium purpureum.</title>
        <authorList>
            <consortium name="US DOE Joint Genome Institute (JGI-PGF)"/>
            <person name="Sucgang R."/>
            <person name="Kuo A."/>
            <person name="Tian X."/>
            <person name="Salerno W."/>
            <person name="Parikh A."/>
            <person name="Feasley C.L."/>
            <person name="Dalin E."/>
            <person name="Tu H."/>
            <person name="Huang E."/>
            <person name="Barry K."/>
            <person name="Lindquist E."/>
            <person name="Shapiro H."/>
            <person name="Bruce D."/>
            <person name="Schmutz J."/>
            <person name="Salamov A."/>
            <person name="Fey P."/>
            <person name="Gaudet P."/>
            <person name="Anjard C."/>
            <person name="Babu M.M."/>
            <person name="Basu S."/>
            <person name="Bushmanova Y."/>
            <person name="van der Wel H."/>
            <person name="Katoh-Kurasawa M."/>
            <person name="Dinh C."/>
            <person name="Coutinho P.M."/>
            <person name="Saito T."/>
            <person name="Elias M."/>
            <person name="Schaap P."/>
            <person name="Kay R.R."/>
            <person name="Henrissat B."/>
            <person name="Eichinger L."/>
            <person name="Rivero F."/>
            <person name="Putnam N.H."/>
            <person name="West C.M."/>
            <person name="Loomis W.F."/>
            <person name="Chisholm R.L."/>
            <person name="Shaulsky G."/>
            <person name="Strassmann J.E."/>
            <person name="Queller D.C."/>
            <person name="Kuspa A."/>
            <person name="Grigoriev I.V."/>
        </authorList>
    </citation>
    <scope>NUCLEOTIDE SEQUENCE [LARGE SCALE GENOMIC DNA]</scope>
    <source>
        <strain evidence="3">QSDP1</strain>
    </source>
</reference>
<protein>
    <submittedName>
        <fullName evidence="2">Uncharacterized protein</fullName>
    </submittedName>
</protein>
<dbReference type="VEuPathDB" id="AmoebaDB:DICPUDRAFT_73876"/>
<dbReference type="EMBL" id="GL870941">
    <property type="protein sequence ID" value="EGC40590.1"/>
    <property type="molecule type" value="Genomic_DNA"/>
</dbReference>
<sequence length="981" mass="114322">MGVTNNNEIFNGYDSVGFNESILFLENFIEEYQESKSNYHFQGKLKANFELGIEDRVRGNEIVFKFPFCQEQLKSVVELYGDASKVCLISAEMVKLGSRLNNTSNDPRWLKIIENIKEKCKNGLGFQDEEKFQLNLSRLLICSSESGKVEIPQQINQNLVGTICLVLPSEHKGGELEIKYGDYRPLLLNLETLPDEINYSAFLQYCNFEFKPITSGYRVCLIFNLFKTGKRTLQPFYESEQRAHSSKLDIHQMNNEIKQIDLLADSNEITPVQHLEFDSAQILNNNYLNGYDGLSAPILQRKTEPTNVSLEEGYQFFEQSSMGNEALFKVENSLSDNNSVQNKAQKEKYLVLEKVSTPIILTDTPEEKKIKQEFESLVKYKPNSTPNIQAIHDFIKSHSTFLTPRIIEGKLHSNLIEIKPVFPILFDHYQEFVMYSFQPAISNLLSDPRLSRSDLQEIGELVKYYGEYLNKEIKDKYEHRILSDIAKNRNIIPSRITAESSCIELIKLWYQITQTQGDTRNVQKILFNAILDKKVKSEIVFEFMLEILSNIISDTGNRGDQQEQQHRKRLQQIDEELVNINSLSELYDLTIIRYIRPKLVLIKGYSLDPIHCERNCETCKNLNSFLADKSRVEYNCYTPDNTKKKFIEGRLGSYYFDYLSFSSTSRRSKLPACIFIKKNQPETFTLDELLNIEYKIHQVFKISNLSQKLTLKFNRHFETFQYLNEAIQKLKKNQIQQDLEKNVQQPQSQQLQIQIEHQAQLQPQQPQQQQQPQQPQQLQQSQPQIKHQAQLHIPHSFSDQANNLTIEQQKRILTSQLQALINSQNGIEASMQNYNQRDQITYNSLFNKQQELNQQRFQILQKLAQIEQQQQYQLQSQEIDLNNLTPTQQTKIQNHFNLLMLAYASEKINRFTLMDQLKLFLGSNAAIEYDKSIDSYALSKIIFEPIPNNFNIELLLNNTFNIKMEILKEKNSNNYNNNISM</sequence>
<evidence type="ECO:0000256" key="1">
    <source>
        <dbReference type="SAM" id="MobiDB-lite"/>
    </source>
</evidence>
<dbReference type="InParanoid" id="F0Z646"/>